<comment type="caution">
    <text evidence="13">The sequence shown here is derived from an EMBL/GenBank/DDBJ whole genome shotgun (WGS) entry which is preliminary data.</text>
</comment>
<dbReference type="PANTHER" id="PTHR42878">
    <property type="entry name" value="TWO-COMPONENT HISTIDINE KINASE"/>
    <property type="match status" value="1"/>
</dbReference>
<dbReference type="AlphaFoldDB" id="A0A0Q9ZAP8"/>
<dbReference type="SUPFAM" id="SSF55781">
    <property type="entry name" value="GAF domain-like"/>
    <property type="match status" value="2"/>
</dbReference>
<protein>
    <recommendedName>
        <fullName evidence="3">histidine kinase</fullName>
        <ecNumber evidence="3">2.7.13.3</ecNumber>
    </recommendedName>
</protein>
<keyword evidence="14" id="KW-1185">Reference proteome</keyword>
<comment type="similarity">
    <text evidence="2">In the N-terminal section; belongs to the phytochrome family.</text>
</comment>
<dbReference type="SUPFAM" id="SSF47384">
    <property type="entry name" value="Homodimeric domain of signal transducing histidine kinase"/>
    <property type="match status" value="1"/>
</dbReference>
<keyword evidence="4" id="KW-0600">Photoreceptor protein</keyword>
<dbReference type="PROSITE" id="PS50046">
    <property type="entry name" value="PHYTOCHROME_2"/>
    <property type="match status" value="1"/>
</dbReference>
<dbReference type="PROSITE" id="PS50109">
    <property type="entry name" value="HIS_KIN"/>
    <property type="match status" value="1"/>
</dbReference>
<evidence type="ECO:0000259" key="11">
    <source>
        <dbReference type="PROSITE" id="PS50046"/>
    </source>
</evidence>
<dbReference type="EC" id="2.7.13.3" evidence="3"/>
<dbReference type="Pfam" id="PF00360">
    <property type="entry name" value="PHY"/>
    <property type="match status" value="1"/>
</dbReference>
<dbReference type="GO" id="GO:0007234">
    <property type="term" value="P:osmosensory signaling via phosphorelay pathway"/>
    <property type="evidence" value="ECO:0007669"/>
    <property type="project" value="TreeGrafter"/>
</dbReference>
<evidence type="ECO:0000259" key="12">
    <source>
        <dbReference type="PROSITE" id="PS50109"/>
    </source>
</evidence>
<dbReference type="GO" id="GO:0009584">
    <property type="term" value="P:detection of visible light"/>
    <property type="evidence" value="ECO:0007669"/>
    <property type="project" value="InterPro"/>
</dbReference>
<dbReference type="InterPro" id="IPR016132">
    <property type="entry name" value="Phyto_chromo_attachment"/>
</dbReference>
<dbReference type="InterPro" id="IPR003018">
    <property type="entry name" value="GAF"/>
</dbReference>
<dbReference type="Pfam" id="PF08446">
    <property type="entry name" value="PAS_2"/>
    <property type="match status" value="1"/>
</dbReference>
<dbReference type="InterPro" id="IPR004358">
    <property type="entry name" value="Sig_transdc_His_kin-like_C"/>
</dbReference>
<feature type="domain" description="Histidine kinase" evidence="12">
    <location>
        <begin position="527"/>
        <end position="737"/>
    </location>
</feature>
<dbReference type="CDD" id="cd00082">
    <property type="entry name" value="HisKA"/>
    <property type="match status" value="1"/>
</dbReference>
<dbReference type="FunFam" id="3.30.565.10:FF:000006">
    <property type="entry name" value="Sensor histidine kinase WalK"/>
    <property type="match status" value="1"/>
</dbReference>
<organism evidence="13 14">
    <name type="scientific">Salegentibacter mishustinae</name>
    <dbReference type="NCBI Taxonomy" id="270918"/>
    <lineage>
        <taxon>Bacteria</taxon>
        <taxon>Pseudomonadati</taxon>
        <taxon>Bacteroidota</taxon>
        <taxon>Flavobacteriia</taxon>
        <taxon>Flavobacteriales</taxon>
        <taxon>Flavobacteriaceae</taxon>
        <taxon>Salegentibacter</taxon>
    </lineage>
</organism>
<comment type="catalytic activity">
    <reaction evidence="1">
        <text>ATP + protein L-histidine = ADP + protein N-phospho-L-histidine.</text>
        <dbReference type="EC" id="2.7.13.3"/>
    </reaction>
</comment>
<evidence type="ECO:0000256" key="6">
    <source>
        <dbReference type="ARBA" id="ARBA00022606"/>
    </source>
</evidence>
<reference evidence="13" key="1">
    <citation type="submission" date="2015-10" db="EMBL/GenBank/DDBJ databases">
        <title>Draft genome sequence of Salegentibacter mishustinae KCTC 12263.</title>
        <authorList>
            <person name="Lin W."/>
            <person name="Zheng Q."/>
        </authorList>
    </citation>
    <scope>NUCLEOTIDE SEQUENCE [LARGE SCALE GENOMIC DNA]</scope>
    <source>
        <strain evidence="13">KCTC 12263</strain>
    </source>
</reference>
<dbReference type="PANTHER" id="PTHR42878:SF15">
    <property type="entry name" value="BACTERIOPHYTOCHROME"/>
    <property type="match status" value="1"/>
</dbReference>
<dbReference type="InterPro" id="IPR003661">
    <property type="entry name" value="HisK_dim/P_dom"/>
</dbReference>
<dbReference type="OrthoDB" id="9766459at2"/>
<dbReference type="Gene3D" id="3.30.450.270">
    <property type="match status" value="1"/>
</dbReference>
<dbReference type="InterPro" id="IPR036097">
    <property type="entry name" value="HisK_dim/P_sf"/>
</dbReference>
<dbReference type="Gene3D" id="3.30.450.20">
    <property type="entry name" value="PAS domain"/>
    <property type="match status" value="1"/>
</dbReference>
<keyword evidence="7" id="KW-0808">Transferase</keyword>
<dbReference type="Gene3D" id="1.10.287.130">
    <property type="match status" value="1"/>
</dbReference>
<dbReference type="GO" id="GO:0006355">
    <property type="term" value="P:regulation of DNA-templated transcription"/>
    <property type="evidence" value="ECO:0007669"/>
    <property type="project" value="InterPro"/>
</dbReference>
<keyword evidence="5" id="KW-0597">Phosphoprotein</keyword>
<dbReference type="SMART" id="SM00388">
    <property type="entry name" value="HisKA"/>
    <property type="match status" value="1"/>
</dbReference>
<feature type="domain" description="Phytochrome chromophore attachment site" evidence="11">
    <location>
        <begin position="144"/>
        <end position="302"/>
    </location>
</feature>
<evidence type="ECO:0000256" key="8">
    <source>
        <dbReference type="ARBA" id="ARBA00022777"/>
    </source>
</evidence>
<name>A0A0Q9ZAP8_9FLAO</name>
<evidence type="ECO:0000256" key="5">
    <source>
        <dbReference type="ARBA" id="ARBA00022553"/>
    </source>
</evidence>
<dbReference type="InterPro" id="IPR036890">
    <property type="entry name" value="HATPase_C_sf"/>
</dbReference>
<dbReference type="Pfam" id="PF01590">
    <property type="entry name" value="GAF"/>
    <property type="match status" value="1"/>
</dbReference>
<dbReference type="GO" id="GO:0000155">
    <property type="term" value="F:phosphorelay sensor kinase activity"/>
    <property type="evidence" value="ECO:0007669"/>
    <property type="project" value="InterPro"/>
</dbReference>
<dbReference type="InterPro" id="IPR003594">
    <property type="entry name" value="HATPase_dom"/>
</dbReference>
<dbReference type="STRING" id="270918.APR42_04635"/>
<evidence type="ECO:0000313" key="13">
    <source>
        <dbReference type="EMBL" id="KRG29225.1"/>
    </source>
</evidence>
<evidence type="ECO:0000313" key="14">
    <source>
        <dbReference type="Proteomes" id="UP000051643"/>
    </source>
</evidence>
<dbReference type="InterPro" id="IPR050351">
    <property type="entry name" value="BphY/WalK/GraS-like"/>
</dbReference>
<dbReference type="GO" id="GO:0000156">
    <property type="term" value="F:phosphorelay response regulator activity"/>
    <property type="evidence" value="ECO:0007669"/>
    <property type="project" value="TreeGrafter"/>
</dbReference>
<dbReference type="GO" id="GO:0030295">
    <property type="term" value="F:protein kinase activator activity"/>
    <property type="evidence" value="ECO:0007669"/>
    <property type="project" value="TreeGrafter"/>
</dbReference>
<dbReference type="EMBL" id="LKTP01000012">
    <property type="protein sequence ID" value="KRG29225.1"/>
    <property type="molecule type" value="Genomic_DNA"/>
</dbReference>
<dbReference type="InterPro" id="IPR005467">
    <property type="entry name" value="His_kinase_dom"/>
</dbReference>
<dbReference type="PRINTS" id="PR00344">
    <property type="entry name" value="BCTRLSENSOR"/>
</dbReference>
<dbReference type="SUPFAM" id="SSF55785">
    <property type="entry name" value="PYP-like sensor domain (PAS domain)"/>
    <property type="match status" value="1"/>
</dbReference>
<dbReference type="InterPro" id="IPR029016">
    <property type="entry name" value="GAF-like_dom_sf"/>
</dbReference>
<evidence type="ECO:0000256" key="7">
    <source>
        <dbReference type="ARBA" id="ARBA00022679"/>
    </source>
</evidence>
<dbReference type="SUPFAM" id="SSF55874">
    <property type="entry name" value="ATPase domain of HSP90 chaperone/DNA topoisomerase II/histidine kinase"/>
    <property type="match status" value="1"/>
</dbReference>
<keyword evidence="10" id="KW-0675">Receptor</keyword>
<evidence type="ECO:0000256" key="9">
    <source>
        <dbReference type="ARBA" id="ARBA00022991"/>
    </source>
</evidence>
<evidence type="ECO:0000256" key="2">
    <source>
        <dbReference type="ARBA" id="ARBA00006402"/>
    </source>
</evidence>
<dbReference type="InterPro" id="IPR043150">
    <property type="entry name" value="Phytochrome_PHY_sf"/>
</dbReference>
<accession>A0A0Q9ZAP8</accession>
<dbReference type="Proteomes" id="UP000051643">
    <property type="component" value="Unassembled WGS sequence"/>
</dbReference>
<dbReference type="SMART" id="SM00065">
    <property type="entry name" value="GAF"/>
    <property type="match status" value="1"/>
</dbReference>
<evidence type="ECO:0000256" key="3">
    <source>
        <dbReference type="ARBA" id="ARBA00012438"/>
    </source>
</evidence>
<dbReference type="SMART" id="SM00387">
    <property type="entry name" value="HATPase_c"/>
    <property type="match status" value="1"/>
</dbReference>
<proteinExistence type="inferred from homology"/>
<dbReference type="GO" id="GO:0009881">
    <property type="term" value="F:photoreceptor activity"/>
    <property type="evidence" value="ECO:0007669"/>
    <property type="project" value="UniProtKB-KW"/>
</dbReference>
<keyword evidence="6" id="KW-0716">Sensory transduction</keyword>
<dbReference type="Gene3D" id="3.30.565.10">
    <property type="entry name" value="Histidine kinase-like ATPase, C-terminal domain"/>
    <property type="match status" value="1"/>
</dbReference>
<evidence type="ECO:0000256" key="4">
    <source>
        <dbReference type="ARBA" id="ARBA00022543"/>
    </source>
</evidence>
<dbReference type="Pfam" id="PF02518">
    <property type="entry name" value="HATPase_c"/>
    <property type="match status" value="1"/>
</dbReference>
<dbReference type="Gene3D" id="3.30.450.40">
    <property type="match status" value="1"/>
</dbReference>
<dbReference type="InterPro" id="IPR035965">
    <property type="entry name" value="PAS-like_dom_sf"/>
</dbReference>
<keyword evidence="8" id="KW-0418">Kinase</keyword>
<gene>
    <name evidence="13" type="ORF">APR42_04635</name>
</gene>
<dbReference type="InterPro" id="IPR013515">
    <property type="entry name" value="Phytochrome_cen-reg"/>
</dbReference>
<evidence type="ECO:0000256" key="10">
    <source>
        <dbReference type="ARBA" id="ARBA00023170"/>
    </source>
</evidence>
<dbReference type="Pfam" id="PF00512">
    <property type="entry name" value="HisKA"/>
    <property type="match status" value="1"/>
</dbReference>
<keyword evidence="9" id="KW-0157">Chromophore</keyword>
<evidence type="ECO:0000256" key="1">
    <source>
        <dbReference type="ARBA" id="ARBA00000085"/>
    </source>
</evidence>
<dbReference type="InterPro" id="IPR013654">
    <property type="entry name" value="PAS_2"/>
</dbReference>
<sequence>MSEEQFSYPEKVDVQNCDKEPIHIIGKAQAHGVIVAANPKTFEVTQASENTLKFFGISHKDFLGISLEKLIGKLPVKRLQASIAEESGFAAEDLKINENNFVMLAHLSEDNLILDFEILGKTWNPTHFQQQLTSIINGLDTTNSIPTLCDRAAKLMKNIFGYDRVMVYRFDEEWNGEVVAEEKEEHLESWLDLHYPASDIPSQSRKLFLNHKVRIISDVNYEPVPIAPEISPVTNKPLDLSRSALRGVSPIHIEYLQNMKVGASLTAAIIVNGNLWGLVACHHYSAKFINYYQRETCKFLTQIFSNNISTIQTGIFNKKINENSELRQRIVEELKIEDSLAEGLAKTSVPFTSLIESGGGAVILDNEIKLFGKTPKEAEVLEIRDFLAQKDEVIFHTKNLKSQYPKAENYKKSASGILSFKLGRAEDNFIIWFRPEVAETVSWGGDPNNKVSYNEEKQRLSPRKSFEKWTEKLDGISHSWQDYDLETAKVFRENLNQFLLAKQKEEISRLNQNLEEVNKDLELFSYGISHDLRSPLRGINGFAQILKEDFSGDLPAEASETIDTILKSSNRMEGIIDDILSFSKITSGELEKEKFSTKKLLEELLSSFNIKINFPDTEVVIAENLHGTYGDRRMVFQLWSNLIGNALKYSQRAKTPKLEIGSISKDNREIFYIKDNGIGIAKNDQDKIFNVFSRASKNDFKGTGVGLSIVARIIEKHNGKIWIESEPGTGSTFFFYL</sequence>
<dbReference type="RefSeq" id="WP_057481694.1">
    <property type="nucleotide sequence ID" value="NZ_BMWR01000003.1"/>
</dbReference>